<dbReference type="AlphaFoldDB" id="A0A841FVE5"/>
<keyword evidence="1" id="KW-0472">Membrane</keyword>
<organism evidence="2 3">
    <name type="scientific">Phytomonospora endophytica</name>
    <dbReference type="NCBI Taxonomy" id="714109"/>
    <lineage>
        <taxon>Bacteria</taxon>
        <taxon>Bacillati</taxon>
        <taxon>Actinomycetota</taxon>
        <taxon>Actinomycetes</taxon>
        <taxon>Micromonosporales</taxon>
        <taxon>Micromonosporaceae</taxon>
        <taxon>Phytomonospora</taxon>
    </lineage>
</organism>
<protein>
    <submittedName>
        <fullName evidence="2">Uncharacterized protein</fullName>
    </submittedName>
</protein>
<accession>A0A841FVE5</accession>
<keyword evidence="1" id="KW-0812">Transmembrane</keyword>
<feature type="transmembrane region" description="Helical" evidence="1">
    <location>
        <begin position="15"/>
        <end position="32"/>
    </location>
</feature>
<dbReference type="EMBL" id="JACHGT010000028">
    <property type="protein sequence ID" value="MBB6039976.1"/>
    <property type="molecule type" value="Genomic_DNA"/>
</dbReference>
<evidence type="ECO:0000313" key="2">
    <source>
        <dbReference type="EMBL" id="MBB6039976.1"/>
    </source>
</evidence>
<proteinExistence type="predicted"/>
<comment type="caution">
    <text evidence="2">The sequence shown here is derived from an EMBL/GenBank/DDBJ whole genome shotgun (WGS) entry which is preliminary data.</text>
</comment>
<evidence type="ECO:0000313" key="3">
    <source>
        <dbReference type="Proteomes" id="UP000548476"/>
    </source>
</evidence>
<dbReference type="RefSeq" id="WP_184793050.1">
    <property type="nucleotide sequence ID" value="NZ_BONT01000080.1"/>
</dbReference>
<gene>
    <name evidence="2" type="ORF">HNR73_007875</name>
</gene>
<evidence type="ECO:0000256" key="1">
    <source>
        <dbReference type="SAM" id="Phobius"/>
    </source>
</evidence>
<name>A0A841FVE5_9ACTN</name>
<keyword evidence="3" id="KW-1185">Reference proteome</keyword>
<sequence>MANAGKKSFWLTRKGLLIIGVALVGVVLYSRINQPKFPPDAECGTPKIHISDERLKDGETLYYAITGAAEGRYTLTMAVSKLKRGTPSTMKVEKSEEDAGKKARILGDNLTILNCLIVGEVEMDLPYGEYTLRLWDVTGAAPKQVAETTVDSSG</sequence>
<reference evidence="2 3" key="1">
    <citation type="submission" date="2020-08" db="EMBL/GenBank/DDBJ databases">
        <title>Genomic Encyclopedia of Type Strains, Phase IV (KMG-IV): sequencing the most valuable type-strain genomes for metagenomic binning, comparative biology and taxonomic classification.</title>
        <authorList>
            <person name="Goeker M."/>
        </authorList>
    </citation>
    <scope>NUCLEOTIDE SEQUENCE [LARGE SCALE GENOMIC DNA]</scope>
    <source>
        <strain evidence="2 3">YIM 65646</strain>
    </source>
</reference>
<dbReference type="Proteomes" id="UP000548476">
    <property type="component" value="Unassembled WGS sequence"/>
</dbReference>
<keyword evidence="1" id="KW-1133">Transmembrane helix</keyword>